<dbReference type="STRING" id="351160.RCIX1631"/>
<dbReference type="PATRIC" id="fig|351160.9.peg.1413"/>
<sequence length="282" mass="32215">MRDAGMPNLDWKALWKQAQQNSLMDKSQPDEGKWLSFWDAEAPAYLERVKTEENVYAGIVDYLRREGAFRENDSVLDIASGPGTYTLQFAPFAKMVTALDISGGMLAGLRNEADARGLRNIRPVQAAWGDYHEPEKYDLVFTALSPAVTGPDEFLKMEEFSTRSCCYITTGTEEQSRTRHDLWRVLAGVEKGRKEFNITYPFNLLVSMGRKPNVRFFDYLSGERMTVGQLTEYYAKFFGNFMEIDEEKRERIAAYIESISSGGYCDSWNKKSLVALYWEVPG</sequence>
<reference evidence="2 3" key="1">
    <citation type="journal article" date="2006" name="Science">
        <title>Genome of rice cluster I archaea -- the key methane producers in the rice rhizosphere.</title>
        <authorList>
            <person name="Erkel C."/>
            <person name="Kube M."/>
            <person name="Reinhardt R."/>
            <person name="Liesack W."/>
        </authorList>
    </citation>
    <scope>NUCLEOTIDE SEQUENCE [LARGE SCALE GENOMIC DNA]</scope>
    <source>
        <strain evidence="3">DSM 22066 / NBRC 105507 / MRE50</strain>
    </source>
</reference>
<dbReference type="Proteomes" id="UP000000663">
    <property type="component" value="Chromosome"/>
</dbReference>
<evidence type="ECO:0000313" key="3">
    <source>
        <dbReference type="Proteomes" id="UP000000663"/>
    </source>
</evidence>
<gene>
    <name evidence="2" type="ORF">RCIX1631</name>
</gene>
<accession>Q0W426</accession>
<dbReference type="KEGG" id="rci:RCIX1631"/>
<dbReference type="eggNOG" id="arCOG01633">
    <property type="taxonomic scope" value="Archaea"/>
</dbReference>
<keyword evidence="3" id="KW-1185">Reference proteome</keyword>
<name>Q0W426_METAR</name>
<dbReference type="EMBL" id="AM114193">
    <property type="protein sequence ID" value="CAJ36867.1"/>
    <property type="molecule type" value="Genomic_DNA"/>
</dbReference>
<dbReference type="InterPro" id="IPR041698">
    <property type="entry name" value="Methyltransf_25"/>
</dbReference>
<proteinExistence type="predicted"/>
<dbReference type="SUPFAM" id="SSF53335">
    <property type="entry name" value="S-adenosyl-L-methionine-dependent methyltransferases"/>
    <property type="match status" value="1"/>
</dbReference>
<feature type="domain" description="Methyltransferase" evidence="1">
    <location>
        <begin position="75"/>
        <end position="144"/>
    </location>
</feature>
<dbReference type="Gene3D" id="3.40.50.150">
    <property type="entry name" value="Vaccinia Virus protein VP39"/>
    <property type="match status" value="1"/>
</dbReference>
<evidence type="ECO:0000259" key="1">
    <source>
        <dbReference type="Pfam" id="PF13649"/>
    </source>
</evidence>
<dbReference type="CDD" id="cd02440">
    <property type="entry name" value="AdoMet_MTases"/>
    <property type="match status" value="1"/>
</dbReference>
<evidence type="ECO:0000313" key="2">
    <source>
        <dbReference type="EMBL" id="CAJ36867.1"/>
    </source>
</evidence>
<protein>
    <recommendedName>
        <fullName evidence="1">Methyltransferase domain-containing protein</fullName>
    </recommendedName>
</protein>
<dbReference type="Pfam" id="PF13649">
    <property type="entry name" value="Methyltransf_25"/>
    <property type="match status" value="1"/>
</dbReference>
<organism evidence="2 3">
    <name type="scientific">Methanocella arvoryzae (strain DSM 22066 / NBRC 105507 / MRE50)</name>
    <dbReference type="NCBI Taxonomy" id="351160"/>
    <lineage>
        <taxon>Archaea</taxon>
        <taxon>Methanobacteriati</taxon>
        <taxon>Methanobacteriota</taxon>
        <taxon>Stenosarchaea group</taxon>
        <taxon>Methanomicrobia</taxon>
        <taxon>Methanocellales</taxon>
        <taxon>Methanocellaceae</taxon>
        <taxon>Methanocella</taxon>
    </lineage>
</organism>
<dbReference type="InterPro" id="IPR029063">
    <property type="entry name" value="SAM-dependent_MTases_sf"/>
</dbReference>
<dbReference type="AlphaFoldDB" id="Q0W426"/>